<keyword evidence="6" id="KW-0646">Protease inhibitor</keyword>
<accession>A0A8C9SLH9</accession>
<protein>
    <recommendedName>
        <fullName evidence="3">Calpastatin</fullName>
    </recommendedName>
    <alternativeName>
        <fullName evidence="11">Calpain inhibitor</fullName>
    </alternativeName>
</protein>
<evidence type="ECO:0000256" key="4">
    <source>
        <dbReference type="ARBA" id="ARBA00022499"/>
    </source>
</evidence>
<keyword evidence="10" id="KW-0007">Acetylation</keyword>
<dbReference type="GeneID" id="108939020"/>
<sequence>MAYAKYWIWLGTQKNATANTKDPGTAGILAKDRAMPLSALSALGETLPAPESVLKPCKISPAAIIEEGSLKASTAIRVGEREDSLPPKYRTPKETVPQPPAPDKMPPSMDSAGALDILSGDFKSPEGLPDHQTCGNTPKASNERPSMDSAEALNILSGDFKHPVNPPPDQPSLVSASTHKLSLVDAALGSLEEDLLAQAVTPNFKSSMEVPTKAKQQFSAGPSDAFDALSNTLMDSSSGYDPTPVPTEEIIENIIVEKHVGKLGERDDTLPPNYRFPKAPLDGGQNQEKDTAFKKESEKVVEKMPASGEGPGQNGSDVLPVTS</sequence>
<dbReference type="InterPro" id="IPR001259">
    <property type="entry name" value="Prot_inh_calpain"/>
</dbReference>
<reference evidence="13" key="3">
    <citation type="submission" date="2025-09" db="UniProtKB">
        <authorList>
            <consortium name="Ensembl"/>
        </authorList>
    </citation>
    <scope>IDENTIFICATION</scope>
</reference>
<keyword evidence="9" id="KW-0832">Ubl conjugation</keyword>
<evidence type="ECO:0000313" key="13">
    <source>
        <dbReference type="Ensembl" id="ENSSFOP00015041119.1"/>
    </source>
</evidence>
<feature type="compositionally biased region" description="Basic and acidic residues" evidence="12">
    <location>
        <begin position="287"/>
        <end position="302"/>
    </location>
</feature>
<evidence type="ECO:0000256" key="12">
    <source>
        <dbReference type="SAM" id="MobiDB-lite"/>
    </source>
</evidence>
<comment type="similarity">
    <text evidence="2">Belongs to the protease inhibitor I27 (calpastatin) family.</text>
</comment>
<keyword evidence="14" id="KW-1185">Reference proteome</keyword>
<evidence type="ECO:0000256" key="8">
    <source>
        <dbReference type="ARBA" id="ARBA00022737"/>
    </source>
</evidence>
<dbReference type="Proteomes" id="UP000694397">
    <property type="component" value="Chromosome 17"/>
</dbReference>
<dbReference type="AlphaFoldDB" id="A0A8C9SLH9"/>
<keyword evidence="8" id="KW-0677">Repeat</keyword>
<organism evidence="13 14">
    <name type="scientific">Scleropages formosus</name>
    <name type="common">Asian bonytongue</name>
    <name type="synonym">Osteoglossum formosum</name>
    <dbReference type="NCBI Taxonomy" id="113540"/>
    <lineage>
        <taxon>Eukaryota</taxon>
        <taxon>Metazoa</taxon>
        <taxon>Chordata</taxon>
        <taxon>Craniata</taxon>
        <taxon>Vertebrata</taxon>
        <taxon>Euteleostomi</taxon>
        <taxon>Actinopterygii</taxon>
        <taxon>Neopterygii</taxon>
        <taxon>Teleostei</taxon>
        <taxon>Osteoglossocephala</taxon>
        <taxon>Osteoglossomorpha</taxon>
        <taxon>Osteoglossiformes</taxon>
        <taxon>Osteoglossidae</taxon>
        <taxon>Scleropages</taxon>
    </lineage>
</organism>
<evidence type="ECO:0000256" key="3">
    <source>
        <dbReference type="ARBA" id="ARBA00017619"/>
    </source>
</evidence>
<keyword evidence="5" id="KW-0597">Phosphoprotein</keyword>
<evidence type="ECO:0000256" key="9">
    <source>
        <dbReference type="ARBA" id="ARBA00022843"/>
    </source>
</evidence>
<name>A0A8C9SLH9_SCLFO</name>
<feature type="region of interest" description="Disordered" evidence="12">
    <location>
        <begin position="261"/>
        <end position="323"/>
    </location>
</feature>
<gene>
    <name evidence="13" type="primary">LOC108939020</name>
</gene>
<dbReference type="PANTHER" id="PTHR10077">
    <property type="entry name" value="CALPASTATIN"/>
    <property type="match status" value="1"/>
</dbReference>
<evidence type="ECO:0000256" key="6">
    <source>
        <dbReference type="ARBA" id="ARBA00022690"/>
    </source>
</evidence>
<dbReference type="InterPro" id="IPR026998">
    <property type="entry name" value="Calpastatin"/>
</dbReference>
<evidence type="ECO:0000256" key="10">
    <source>
        <dbReference type="ARBA" id="ARBA00022990"/>
    </source>
</evidence>
<dbReference type="GO" id="GO:0010859">
    <property type="term" value="F:calcium-dependent cysteine-type endopeptidase inhibitor activity"/>
    <property type="evidence" value="ECO:0007669"/>
    <property type="project" value="TreeGrafter"/>
</dbReference>
<evidence type="ECO:0000256" key="11">
    <source>
        <dbReference type="ARBA" id="ARBA00033013"/>
    </source>
</evidence>
<dbReference type="RefSeq" id="XP_018615621.2">
    <property type="nucleotide sequence ID" value="XM_018760105.2"/>
</dbReference>
<dbReference type="GO" id="GO:0005737">
    <property type="term" value="C:cytoplasm"/>
    <property type="evidence" value="ECO:0007669"/>
    <property type="project" value="TreeGrafter"/>
</dbReference>
<proteinExistence type="inferred from homology"/>
<evidence type="ECO:0000256" key="2">
    <source>
        <dbReference type="ARBA" id="ARBA00009487"/>
    </source>
</evidence>
<dbReference type="GeneTree" id="ENSGT01030000237849"/>
<evidence type="ECO:0000313" key="14">
    <source>
        <dbReference type="Proteomes" id="UP000694397"/>
    </source>
</evidence>
<evidence type="ECO:0000256" key="1">
    <source>
        <dbReference type="ARBA" id="ARBA00002637"/>
    </source>
</evidence>
<evidence type="ECO:0000256" key="7">
    <source>
        <dbReference type="ARBA" id="ARBA00022704"/>
    </source>
</evidence>
<dbReference type="Pfam" id="PF00748">
    <property type="entry name" value="Calpain_inhib"/>
    <property type="match status" value="2"/>
</dbReference>
<keyword evidence="7" id="KW-0789">Thiol protease inhibitor</keyword>
<dbReference type="Ensembl" id="ENSSFOT00015044003.1">
    <property type="protein sequence ID" value="ENSSFOP00015041119.1"/>
    <property type="gene ID" value="ENSSFOG00015028787.1"/>
</dbReference>
<keyword evidence="4" id="KW-1017">Isopeptide bond</keyword>
<dbReference type="PANTHER" id="PTHR10077:SF0">
    <property type="entry name" value="CALPASTATIN"/>
    <property type="match status" value="1"/>
</dbReference>
<reference evidence="13" key="2">
    <citation type="submission" date="2025-08" db="UniProtKB">
        <authorList>
            <consortium name="Ensembl"/>
        </authorList>
    </citation>
    <scope>IDENTIFICATION</scope>
</reference>
<comment type="function">
    <text evidence="1">Specific inhibition of calpain (calcium-dependent cysteine protease). Plays a key role in postmortem tenderization of meat and have been proposed to be involved in muscle protein degradation in living tissue.</text>
</comment>
<evidence type="ECO:0000256" key="5">
    <source>
        <dbReference type="ARBA" id="ARBA00022553"/>
    </source>
</evidence>
<reference evidence="13 14" key="1">
    <citation type="submission" date="2019-04" db="EMBL/GenBank/DDBJ databases">
        <authorList>
            <consortium name="Wellcome Sanger Institute Data Sharing"/>
        </authorList>
    </citation>
    <scope>NUCLEOTIDE SEQUENCE [LARGE SCALE GENOMIC DNA]</scope>
</reference>
<feature type="region of interest" description="Disordered" evidence="12">
    <location>
        <begin position="77"/>
        <end position="147"/>
    </location>
</feature>